<keyword evidence="8" id="KW-1185">Reference proteome</keyword>
<accession>A0A939K097</accession>
<dbReference type="EMBL" id="JAFMYV010000002">
    <property type="protein sequence ID" value="MBO0935857.1"/>
    <property type="molecule type" value="Genomic_DNA"/>
</dbReference>
<evidence type="ECO:0000256" key="3">
    <source>
        <dbReference type="ARBA" id="ARBA00022801"/>
    </source>
</evidence>
<dbReference type="GO" id="GO:0046872">
    <property type="term" value="F:metal ion binding"/>
    <property type="evidence" value="ECO:0007669"/>
    <property type="project" value="UniProtKB-KW"/>
</dbReference>
<organism evidence="7 8">
    <name type="scientific">Fibrella rubiginis</name>
    <dbReference type="NCBI Taxonomy" id="2817060"/>
    <lineage>
        <taxon>Bacteria</taxon>
        <taxon>Pseudomonadati</taxon>
        <taxon>Bacteroidota</taxon>
        <taxon>Cytophagia</taxon>
        <taxon>Cytophagales</taxon>
        <taxon>Spirosomataceae</taxon>
        <taxon>Fibrella</taxon>
    </lineage>
</organism>
<evidence type="ECO:0000256" key="1">
    <source>
        <dbReference type="ARBA" id="ARBA00001947"/>
    </source>
</evidence>
<feature type="domain" description="DAPG hydrolase PhiG" evidence="6">
    <location>
        <begin position="96"/>
        <end position="208"/>
    </location>
</feature>
<dbReference type="GO" id="GO:0016787">
    <property type="term" value="F:hydrolase activity"/>
    <property type="evidence" value="ECO:0007669"/>
    <property type="project" value="UniProtKB-KW"/>
</dbReference>
<evidence type="ECO:0000256" key="2">
    <source>
        <dbReference type="ARBA" id="ARBA00022723"/>
    </source>
</evidence>
<dbReference type="Pfam" id="PF18089">
    <property type="entry name" value="DAPG_hydrolase"/>
    <property type="match status" value="1"/>
</dbReference>
<evidence type="ECO:0000256" key="5">
    <source>
        <dbReference type="ARBA" id="ARBA00023459"/>
    </source>
</evidence>
<dbReference type="InterPro" id="IPR041526">
    <property type="entry name" value="DAPG_hydrolase"/>
</dbReference>
<keyword evidence="2" id="KW-0479">Metal-binding</keyword>
<proteinExistence type="inferred from homology"/>
<comment type="similarity">
    <text evidence="5">Belongs to the DAPG/phloretin hydrolase family.</text>
</comment>
<evidence type="ECO:0000256" key="4">
    <source>
        <dbReference type="ARBA" id="ARBA00022833"/>
    </source>
</evidence>
<dbReference type="AlphaFoldDB" id="A0A939K097"/>
<comment type="caution">
    <text evidence="7">The sequence shown here is derived from an EMBL/GenBank/DDBJ whole genome shotgun (WGS) entry which is preliminary data.</text>
</comment>
<evidence type="ECO:0000313" key="7">
    <source>
        <dbReference type="EMBL" id="MBO0935857.1"/>
    </source>
</evidence>
<dbReference type="Proteomes" id="UP000664034">
    <property type="component" value="Unassembled WGS sequence"/>
</dbReference>
<dbReference type="RefSeq" id="WP_207363418.1">
    <property type="nucleotide sequence ID" value="NZ_JAFMYV010000002.1"/>
</dbReference>
<gene>
    <name evidence="7" type="ORF">J2I47_04790</name>
</gene>
<reference evidence="7" key="1">
    <citation type="submission" date="2021-03" db="EMBL/GenBank/DDBJ databases">
        <title>Fibrella sp. HMF5335 genome sequencing and assembly.</title>
        <authorList>
            <person name="Kang H."/>
            <person name="Kim H."/>
            <person name="Bae S."/>
            <person name="Joh K."/>
        </authorList>
    </citation>
    <scope>NUCLEOTIDE SEQUENCE</scope>
    <source>
        <strain evidence="7">HMF5335</strain>
    </source>
</reference>
<comment type="cofactor">
    <cofactor evidence="1">
        <name>Zn(2+)</name>
        <dbReference type="ChEBI" id="CHEBI:29105"/>
    </cofactor>
</comment>
<protein>
    <recommendedName>
        <fullName evidence="6">DAPG hydrolase PhiG domain-containing protein</fullName>
    </recommendedName>
</protein>
<name>A0A939K097_9BACT</name>
<keyword evidence="3" id="KW-0378">Hydrolase</keyword>
<evidence type="ECO:0000259" key="6">
    <source>
        <dbReference type="Pfam" id="PF18089"/>
    </source>
</evidence>
<evidence type="ECO:0000313" key="8">
    <source>
        <dbReference type="Proteomes" id="UP000664034"/>
    </source>
</evidence>
<keyword evidence="4" id="KW-0862">Zinc</keyword>
<sequence length="235" mass="26654">MNRQLPTPLPIRWTMKPLASARTTYSVLPFGSYELTIDHDLVRGVTPAMLLWWFRHIGGTMTYRGETYSRYRVWHPLDHVHWSMTNPAPDGGAQVGSRFRIVEAFGRDAACYVDSVETVVKLDEEGIRLVRRELGQEVFSLQHWFEATPGGTLYRSRMQVGAENPVGQYLLNPLLHRFLFTRAMGNAWLKHNIEEVGNFEQFLPELYAVSGQQADGESSPDYPCCTNGPVGIAHS</sequence>